<evidence type="ECO:0000313" key="2">
    <source>
        <dbReference type="EMBL" id="OSX78188.1"/>
    </source>
</evidence>
<feature type="region of interest" description="Disordered" evidence="1">
    <location>
        <begin position="23"/>
        <end position="44"/>
    </location>
</feature>
<evidence type="ECO:0000256" key="1">
    <source>
        <dbReference type="SAM" id="MobiDB-lite"/>
    </source>
</evidence>
<dbReference type="Proteomes" id="UP000218209">
    <property type="component" value="Unassembled WGS sequence"/>
</dbReference>
<proteinExistence type="predicted"/>
<sequence>MRLVWSGCHCSLPSVPFHDRASPVAAISLPPPPPKGSDGSDGVARGLRGGCFGWGGHTGRRGCGTLEEG</sequence>
<dbReference type="AlphaFoldDB" id="A0A1X6PBF1"/>
<gene>
    <name evidence="2" type="ORF">BU14_0116s0008</name>
</gene>
<dbReference type="EMBL" id="KV918818">
    <property type="protein sequence ID" value="OSX78188.1"/>
    <property type="molecule type" value="Genomic_DNA"/>
</dbReference>
<name>A0A1X6PBF1_PORUM</name>
<evidence type="ECO:0000313" key="3">
    <source>
        <dbReference type="Proteomes" id="UP000218209"/>
    </source>
</evidence>
<organism evidence="2 3">
    <name type="scientific">Porphyra umbilicalis</name>
    <name type="common">Purple laver</name>
    <name type="synonym">Red alga</name>
    <dbReference type="NCBI Taxonomy" id="2786"/>
    <lineage>
        <taxon>Eukaryota</taxon>
        <taxon>Rhodophyta</taxon>
        <taxon>Bangiophyceae</taxon>
        <taxon>Bangiales</taxon>
        <taxon>Bangiaceae</taxon>
        <taxon>Porphyra</taxon>
    </lineage>
</organism>
<accession>A0A1X6PBF1</accession>
<protein>
    <submittedName>
        <fullName evidence="2">Uncharacterized protein</fullName>
    </submittedName>
</protein>
<keyword evidence="3" id="KW-1185">Reference proteome</keyword>
<reference evidence="2 3" key="1">
    <citation type="submission" date="2017-03" db="EMBL/GenBank/DDBJ databases">
        <title>WGS assembly of Porphyra umbilicalis.</title>
        <authorList>
            <person name="Brawley S.H."/>
            <person name="Blouin N.A."/>
            <person name="Ficko-Blean E."/>
            <person name="Wheeler G.L."/>
            <person name="Lohr M."/>
            <person name="Goodson H.V."/>
            <person name="Jenkins J.W."/>
            <person name="Blaby-Haas C.E."/>
            <person name="Helliwell K.E."/>
            <person name="Chan C."/>
            <person name="Marriage T."/>
            <person name="Bhattacharya D."/>
            <person name="Klein A.S."/>
            <person name="Badis Y."/>
            <person name="Brodie J."/>
            <person name="Cao Y."/>
            <person name="Collen J."/>
            <person name="Dittami S.M."/>
            <person name="Gachon C.M."/>
            <person name="Green B.R."/>
            <person name="Karpowicz S."/>
            <person name="Kim J.W."/>
            <person name="Kudahl U."/>
            <person name="Lin S."/>
            <person name="Michel G."/>
            <person name="Mittag M."/>
            <person name="Olson B.J."/>
            <person name="Pangilinan J."/>
            <person name="Peng Y."/>
            <person name="Qiu H."/>
            <person name="Shu S."/>
            <person name="Singer J.T."/>
            <person name="Smith A.G."/>
            <person name="Sprecher B.N."/>
            <person name="Wagner V."/>
            <person name="Wang W."/>
            <person name="Wang Z.-Y."/>
            <person name="Yan J."/>
            <person name="Yarish C."/>
            <person name="Zoeuner-Riek S."/>
            <person name="Zhuang Y."/>
            <person name="Zou Y."/>
            <person name="Lindquist E.A."/>
            <person name="Grimwood J."/>
            <person name="Barry K."/>
            <person name="Rokhsar D.S."/>
            <person name="Schmutz J."/>
            <person name="Stiller J.W."/>
            <person name="Grossman A.R."/>
            <person name="Prochnik S.E."/>
        </authorList>
    </citation>
    <scope>NUCLEOTIDE SEQUENCE [LARGE SCALE GENOMIC DNA]</scope>
    <source>
        <strain evidence="2">4086291</strain>
    </source>
</reference>